<reference evidence="1 2" key="1">
    <citation type="submission" date="2021-07" db="EMBL/GenBank/DDBJ databases">
        <title>Whole Genome Sequence of Nocardia Iowensis.</title>
        <authorList>
            <person name="Lamm A."/>
            <person name="Collins-Fairclough A.M."/>
            <person name="Bunk B."/>
            <person name="Sproer C."/>
        </authorList>
    </citation>
    <scope>NUCLEOTIDE SEQUENCE [LARGE SCALE GENOMIC DNA]</scope>
    <source>
        <strain evidence="1 2">NRRL 5646</strain>
    </source>
</reference>
<dbReference type="Pfam" id="PF11066">
    <property type="entry name" value="DUF2867"/>
    <property type="match status" value="1"/>
</dbReference>
<gene>
    <name evidence="1" type="ORF">KV110_28885</name>
</gene>
<dbReference type="InterPro" id="IPR021295">
    <property type="entry name" value="DUF2867"/>
</dbReference>
<dbReference type="Proteomes" id="UP000694257">
    <property type="component" value="Chromosome"/>
</dbReference>
<organism evidence="1 2">
    <name type="scientific">Nocardia iowensis</name>
    <dbReference type="NCBI Taxonomy" id="204891"/>
    <lineage>
        <taxon>Bacteria</taxon>
        <taxon>Bacillati</taxon>
        <taxon>Actinomycetota</taxon>
        <taxon>Actinomycetes</taxon>
        <taxon>Mycobacteriales</taxon>
        <taxon>Nocardiaceae</taxon>
        <taxon>Nocardia</taxon>
    </lineage>
</organism>
<evidence type="ECO:0000313" key="2">
    <source>
        <dbReference type="Proteomes" id="UP000694257"/>
    </source>
</evidence>
<dbReference type="EMBL" id="CP078145">
    <property type="protein sequence ID" value="QXN89499.1"/>
    <property type="molecule type" value="Genomic_DNA"/>
</dbReference>
<sequence length="192" mass="21539">MRLPSTSFTHRPWRIHDLASDFRIEDVWALPTPGGPDDLAVFVQQFTSTDVSDPVVRRLLDLRWKLGAMLGLDKPDAGVGVRVATLRDRLPDDLRDGPRGPDFEVVPFKSVYQTDTEWVAEVANRTVHALMHVGWVPDGAGGYHGEMTALVKPNGLFGRLYMAAIKPIRVFLVNPLLMRSIGRDWRELRTAA</sequence>
<name>A0ABX8RIQ4_NOCIO</name>
<dbReference type="RefSeq" id="WP_218470374.1">
    <property type="nucleotide sequence ID" value="NZ_BAABJN010000006.1"/>
</dbReference>
<protein>
    <submittedName>
        <fullName evidence="1">DUF2867 domain-containing protein</fullName>
    </submittedName>
</protein>
<accession>A0ABX8RIQ4</accession>
<evidence type="ECO:0000313" key="1">
    <source>
        <dbReference type="EMBL" id="QXN89499.1"/>
    </source>
</evidence>
<proteinExistence type="predicted"/>
<keyword evidence="2" id="KW-1185">Reference proteome</keyword>